<evidence type="ECO:0000256" key="2">
    <source>
        <dbReference type="SAM" id="SignalP"/>
    </source>
</evidence>
<evidence type="ECO:0000313" key="5">
    <source>
        <dbReference type="Proteomes" id="UP000007304"/>
    </source>
</evidence>
<dbReference type="VEuPathDB" id="FungiDB:HMPREF1120_03360"/>
<dbReference type="SUPFAM" id="SSF53474">
    <property type="entry name" value="alpha/beta-Hydrolases"/>
    <property type="match status" value="1"/>
</dbReference>
<name>H6BWG9_EXODN</name>
<dbReference type="STRING" id="858893.H6BWG9"/>
<dbReference type="PANTHER" id="PTHR43037:SF4">
    <property type="entry name" value="PEPTIDASE S9 PROLYL OLIGOPEPTIDASE CATALYTIC DOMAIN-CONTAINING PROTEIN"/>
    <property type="match status" value="1"/>
</dbReference>
<dbReference type="InParanoid" id="H6BWG9"/>
<dbReference type="eggNOG" id="ENOG502QS8J">
    <property type="taxonomic scope" value="Eukaryota"/>
</dbReference>
<feature type="domain" description="Peptidase S9 prolyl oligopeptidase catalytic" evidence="3">
    <location>
        <begin position="432"/>
        <end position="584"/>
    </location>
</feature>
<feature type="signal peptide" evidence="2">
    <location>
        <begin position="1"/>
        <end position="23"/>
    </location>
</feature>
<organism evidence="4 5">
    <name type="scientific">Exophiala dermatitidis (strain ATCC 34100 / CBS 525.76 / NIH/UT8656)</name>
    <name type="common">Black yeast</name>
    <name type="synonym">Wangiella dermatitidis</name>
    <dbReference type="NCBI Taxonomy" id="858893"/>
    <lineage>
        <taxon>Eukaryota</taxon>
        <taxon>Fungi</taxon>
        <taxon>Dikarya</taxon>
        <taxon>Ascomycota</taxon>
        <taxon>Pezizomycotina</taxon>
        <taxon>Eurotiomycetes</taxon>
        <taxon>Chaetothyriomycetidae</taxon>
        <taxon>Chaetothyriales</taxon>
        <taxon>Herpotrichiellaceae</taxon>
        <taxon>Exophiala</taxon>
    </lineage>
</organism>
<dbReference type="EMBL" id="JH226132">
    <property type="protein sequence ID" value="EHY55215.1"/>
    <property type="molecule type" value="Genomic_DNA"/>
</dbReference>
<evidence type="ECO:0000313" key="4">
    <source>
        <dbReference type="EMBL" id="EHY55215.1"/>
    </source>
</evidence>
<evidence type="ECO:0000259" key="3">
    <source>
        <dbReference type="Pfam" id="PF00326"/>
    </source>
</evidence>
<dbReference type="Gene3D" id="3.40.50.1820">
    <property type="entry name" value="alpha/beta hydrolase"/>
    <property type="match status" value="1"/>
</dbReference>
<dbReference type="GO" id="GO:0006508">
    <property type="term" value="P:proteolysis"/>
    <property type="evidence" value="ECO:0007669"/>
    <property type="project" value="InterPro"/>
</dbReference>
<dbReference type="Proteomes" id="UP000007304">
    <property type="component" value="Unassembled WGS sequence"/>
</dbReference>
<dbReference type="Pfam" id="PF00326">
    <property type="entry name" value="Peptidase_S9"/>
    <property type="match status" value="1"/>
</dbReference>
<dbReference type="AlphaFoldDB" id="H6BWG9"/>
<reference evidence="4" key="1">
    <citation type="submission" date="2011-07" db="EMBL/GenBank/DDBJ databases">
        <title>The Genome Sequence of Exophiala (Wangiella) dermatitidis NIH/UT8656.</title>
        <authorList>
            <consortium name="The Broad Institute Genome Sequencing Platform"/>
            <person name="Cuomo C."/>
            <person name="Wang Z."/>
            <person name="Hunicke-Smith S."/>
            <person name="Szanislo P.J."/>
            <person name="Earl A."/>
            <person name="Young S.K."/>
            <person name="Zeng Q."/>
            <person name="Gargeya S."/>
            <person name="Fitzgerald M."/>
            <person name="Haas B."/>
            <person name="Abouelleil A."/>
            <person name="Alvarado L."/>
            <person name="Arachchi H.M."/>
            <person name="Berlin A."/>
            <person name="Brown A."/>
            <person name="Chapman S.B."/>
            <person name="Chen Z."/>
            <person name="Dunbar C."/>
            <person name="Freedman E."/>
            <person name="Gearin G."/>
            <person name="Gellesch M."/>
            <person name="Goldberg J."/>
            <person name="Griggs A."/>
            <person name="Gujja S."/>
            <person name="Heiman D."/>
            <person name="Howarth C."/>
            <person name="Larson L."/>
            <person name="Lui A."/>
            <person name="MacDonald P.J.P."/>
            <person name="Montmayeur A."/>
            <person name="Murphy C."/>
            <person name="Neiman D."/>
            <person name="Pearson M."/>
            <person name="Priest M."/>
            <person name="Roberts A."/>
            <person name="Saif S."/>
            <person name="Shea T."/>
            <person name="Shenoy N."/>
            <person name="Sisk P."/>
            <person name="Stolte C."/>
            <person name="Sykes S."/>
            <person name="Wortman J."/>
            <person name="Nusbaum C."/>
            <person name="Birren B."/>
        </authorList>
    </citation>
    <scope>NUCLEOTIDE SEQUENCE</scope>
    <source>
        <strain evidence="4">NIH/UT8656</strain>
    </source>
</reference>
<dbReference type="InterPro" id="IPR001375">
    <property type="entry name" value="Peptidase_S9_cat"/>
</dbReference>
<sequence length="891" mass="98137">MRLLYCHELFLCVTLHIAYVCTAVSQGVLDADEVLSHAPITFLSSWDVLGPFRLGTREAVWGADPVEFYGGIQSLSSSDKALYRSPLTAGATVRWSNRTFATVASDAGTSVEVAVDFPDVDWQFFQRIYGWSSLQFQGWVKGAIWNADTAFRRVVLQPKNVLELWINDDHVFGGDFYGFQRAPVVVDLRPGSNDISIRLTGDIRSMGGISPPVFRATLSTHVVSAPLGILNHSLVIPDVVSGRFCTHVGSITVSNHANSWVEVRHVTATVPGKSVDVLEESIRIAPGQSRPLQMNLTSLDSLGEALELKVLYTVRPAAHHQITFHIPLTHVSNTSTQKITFLHPSGAVSYATLRPPPTMSEQVCNKSYPVLLNLHGAGVDTDGPLSRHMFDAAHDLPVWILSPSGMSPWSGDDWHTWGFADIEAALLAIPQWMEHVSWRGAGFTSGQMLIAGHSNGGQGTWFFASHQPDRVLGAAVASGYSSIENYVPYMLWTEADPLQARILETSRNSFRHELLAENLAGIPIFQQHGSEDDNVPAYHSRLMNTLLAQAGQVVNYTELQGRGHWFTGVMTTEPMMQFYLDCLNGSNFRATAPAEFAFVAPNSHDLGSKYGILIDQLMTPDKLGKITVTTNVNDSSNRWHIQTENVRRLHVDFNGRISNPPDEILLDNMPYLFRTDVVTEDVSFVKSESNVWSKLADQGWRNIEQRCGRQRGFLDSILRTAGVVEIIYCSNDALPLAIQISRNFLQYYGADSNILPCPKYKEALKREGNIIVVGSGHTTPPAHLASFPVQLGQSSLSLRLRTGGTARIPLTPGMGGVWLRPLPDERLELIVWGHDGVGTRQAARLVPTLTGAGQPDFVILKNEARWKGSSGTAALGFFDYKWSISSASFLP</sequence>
<dbReference type="OrthoDB" id="449091at2759"/>
<gene>
    <name evidence="4" type="ORF">HMPREF1120_03360</name>
</gene>
<keyword evidence="5" id="KW-1185">Reference proteome</keyword>
<dbReference type="PANTHER" id="PTHR43037">
    <property type="entry name" value="UNNAMED PRODUCT-RELATED"/>
    <property type="match status" value="1"/>
</dbReference>
<dbReference type="InterPro" id="IPR050955">
    <property type="entry name" value="Plant_Biomass_Hydrol_Est"/>
</dbReference>
<keyword evidence="1 2" id="KW-0732">Signal</keyword>
<dbReference type="GeneID" id="20307999"/>
<feature type="chain" id="PRO_5003602879" description="Peptidase S9 prolyl oligopeptidase catalytic domain-containing protein" evidence="2">
    <location>
        <begin position="24"/>
        <end position="891"/>
    </location>
</feature>
<evidence type="ECO:0000256" key="1">
    <source>
        <dbReference type="ARBA" id="ARBA00022729"/>
    </source>
</evidence>
<proteinExistence type="predicted"/>
<dbReference type="RefSeq" id="XP_009155676.1">
    <property type="nucleotide sequence ID" value="XM_009157428.1"/>
</dbReference>
<accession>H6BWG9</accession>
<dbReference type="GO" id="GO:0008236">
    <property type="term" value="F:serine-type peptidase activity"/>
    <property type="evidence" value="ECO:0007669"/>
    <property type="project" value="InterPro"/>
</dbReference>
<protein>
    <recommendedName>
        <fullName evidence="3">Peptidase S9 prolyl oligopeptidase catalytic domain-containing protein</fullName>
    </recommendedName>
</protein>
<dbReference type="HOGENOM" id="CLU_014627_1_0_1"/>
<dbReference type="InterPro" id="IPR029058">
    <property type="entry name" value="AB_hydrolase_fold"/>
</dbReference>
<dbReference type="OMA" id="HAREQHF"/>